<dbReference type="InterPro" id="IPR000551">
    <property type="entry name" value="MerR-type_HTH_dom"/>
</dbReference>
<feature type="domain" description="HTH merR-type" evidence="5">
    <location>
        <begin position="2"/>
        <end position="71"/>
    </location>
</feature>
<dbReference type="SMART" id="SM00422">
    <property type="entry name" value="HTH_MERR"/>
    <property type="match status" value="1"/>
</dbReference>
<keyword evidence="1" id="KW-0678">Repressor</keyword>
<dbReference type="PANTHER" id="PTHR30204">
    <property type="entry name" value="REDOX-CYCLING DRUG-SENSING TRANSCRIPTIONAL ACTIVATOR SOXR"/>
    <property type="match status" value="1"/>
</dbReference>
<dbReference type="InterPro" id="IPR047057">
    <property type="entry name" value="MerR_fam"/>
</dbReference>
<gene>
    <name evidence="6" type="ORF">PBOR_10215</name>
</gene>
<keyword evidence="7" id="KW-1185">Reference proteome</keyword>
<protein>
    <submittedName>
        <fullName evidence="6">MerR family transcriptional regulator</fullName>
    </submittedName>
</protein>
<reference evidence="6" key="1">
    <citation type="submission" date="2014-08" db="EMBL/GenBank/DDBJ databases">
        <title>Comparative genomics of the Paenibacillus odorifer group.</title>
        <authorList>
            <person name="den Bakker H.C."/>
            <person name="Tsai Y.-C.Y.-C."/>
            <person name="Martin N."/>
            <person name="Korlach J."/>
            <person name="Wiedmann M."/>
        </authorList>
    </citation>
    <scope>NUCLEOTIDE SEQUENCE [LARGE SCALE GENOMIC DNA]</scope>
    <source>
        <strain evidence="6">DSM 13188</strain>
    </source>
</reference>
<evidence type="ECO:0000259" key="5">
    <source>
        <dbReference type="PROSITE" id="PS50937"/>
    </source>
</evidence>
<evidence type="ECO:0000256" key="3">
    <source>
        <dbReference type="ARBA" id="ARBA00023125"/>
    </source>
</evidence>
<dbReference type="PROSITE" id="PS50937">
    <property type="entry name" value="HTH_MERR_2"/>
    <property type="match status" value="1"/>
</dbReference>
<sequence length="125" mass="14665">MAYTIRDIVERTGITAYTLRYYEKEGVLPTVERDANGVRQFNDHYIECVETVQALRSTGLPLSEIKQYVELYKRGAPTLHLRKLMLFTQKSKVEEQLTRMLKMLEKINYKLALIDAQENKLNRLP</sequence>
<organism evidence="6 7">
    <name type="scientific">Paenibacillus borealis</name>
    <dbReference type="NCBI Taxonomy" id="160799"/>
    <lineage>
        <taxon>Bacteria</taxon>
        <taxon>Bacillati</taxon>
        <taxon>Bacillota</taxon>
        <taxon>Bacilli</taxon>
        <taxon>Bacillales</taxon>
        <taxon>Paenibacillaceae</taxon>
        <taxon>Paenibacillus</taxon>
    </lineage>
</organism>
<dbReference type="InterPro" id="IPR009061">
    <property type="entry name" value="DNA-bd_dom_put_sf"/>
</dbReference>
<dbReference type="KEGG" id="pbd:PBOR_10215"/>
<dbReference type="SUPFAM" id="SSF46955">
    <property type="entry name" value="Putative DNA-binding domain"/>
    <property type="match status" value="1"/>
</dbReference>
<dbReference type="GO" id="GO:0003677">
    <property type="term" value="F:DNA binding"/>
    <property type="evidence" value="ECO:0007669"/>
    <property type="project" value="UniProtKB-KW"/>
</dbReference>
<dbReference type="Gene3D" id="1.10.1660.10">
    <property type="match status" value="1"/>
</dbReference>
<dbReference type="CDD" id="cd01109">
    <property type="entry name" value="HTH_YyaN"/>
    <property type="match status" value="1"/>
</dbReference>
<proteinExistence type="predicted"/>
<dbReference type="GO" id="GO:0003700">
    <property type="term" value="F:DNA-binding transcription factor activity"/>
    <property type="evidence" value="ECO:0007669"/>
    <property type="project" value="InterPro"/>
</dbReference>
<name>A0A089ML54_PAEBO</name>
<accession>A0A089ML54</accession>
<keyword evidence="4" id="KW-0804">Transcription</keyword>
<evidence type="ECO:0000313" key="6">
    <source>
        <dbReference type="EMBL" id="AIQ57264.1"/>
    </source>
</evidence>
<dbReference type="EMBL" id="CP009285">
    <property type="protein sequence ID" value="AIQ57264.1"/>
    <property type="molecule type" value="Genomic_DNA"/>
</dbReference>
<dbReference type="AlphaFoldDB" id="A0A089ML54"/>
<evidence type="ECO:0000256" key="4">
    <source>
        <dbReference type="ARBA" id="ARBA00023163"/>
    </source>
</evidence>
<keyword evidence="2" id="KW-0805">Transcription regulation</keyword>
<dbReference type="OrthoDB" id="9811174at2"/>
<evidence type="ECO:0000256" key="2">
    <source>
        <dbReference type="ARBA" id="ARBA00023015"/>
    </source>
</evidence>
<dbReference type="Proteomes" id="UP000029518">
    <property type="component" value="Chromosome"/>
</dbReference>
<evidence type="ECO:0000256" key="1">
    <source>
        <dbReference type="ARBA" id="ARBA00022491"/>
    </source>
</evidence>
<dbReference type="Pfam" id="PF13411">
    <property type="entry name" value="MerR_1"/>
    <property type="match status" value="1"/>
</dbReference>
<evidence type="ECO:0000313" key="7">
    <source>
        <dbReference type="Proteomes" id="UP000029518"/>
    </source>
</evidence>
<keyword evidence="3" id="KW-0238">DNA-binding</keyword>
<dbReference type="RefSeq" id="WP_042211506.1">
    <property type="nucleotide sequence ID" value="NZ_CP009285.1"/>
</dbReference>
<dbReference type="HOGENOM" id="CLU_060077_8_0_9"/>
<dbReference type="PANTHER" id="PTHR30204:SF69">
    <property type="entry name" value="MERR-FAMILY TRANSCRIPTIONAL REGULATOR"/>
    <property type="match status" value="1"/>
</dbReference>